<dbReference type="EMBL" id="CP006939">
    <property type="protein sequence ID" value="AHC13915.1"/>
    <property type="molecule type" value="Genomic_DNA"/>
</dbReference>
<dbReference type="PANTHER" id="PTHR23355:SF9">
    <property type="entry name" value="DIS3-LIKE EXONUCLEASE 2"/>
    <property type="match status" value="1"/>
</dbReference>
<evidence type="ECO:0000313" key="13">
    <source>
        <dbReference type="Proteomes" id="UP000018680"/>
    </source>
</evidence>
<evidence type="ECO:0000256" key="4">
    <source>
        <dbReference type="ARBA" id="ARBA00022722"/>
    </source>
</evidence>
<dbReference type="SMART" id="SM00955">
    <property type="entry name" value="RNB"/>
    <property type="match status" value="1"/>
</dbReference>
<dbReference type="AlphaFoldDB" id="V5WE48"/>
<dbReference type="PROSITE" id="PS50126">
    <property type="entry name" value="S1"/>
    <property type="match status" value="1"/>
</dbReference>
<feature type="domain" description="S1 motif" evidence="11">
    <location>
        <begin position="623"/>
        <end position="704"/>
    </location>
</feature>
<feature type="compositionally biased region" description="Basic and acidic residues" evidence="10">
    <location>
        <begin position="24"/>
        <end position="41"/>
    </location>
</feature>
<keyword evidence="7 8" id="KW-0694">RNA-binding</keyword>
<dbReference type="NCBIfam" id="TIGR02063">
    <property type="entry name" value="RNase_R"/>
    <property type="match status" value="1"/>
</dbReference>
<dbReference type="GO" id="GO:0003723">
    <property type="term" value="F:RNA binding"/>
    <property type="evidence" value="ECO:0007669"/>
    <property type="project" value="UniProtKB-UniRule"/>
</dbReference>
<keyword evidence="3 8" id="KW-0963">Cytoplasm</keyword>
<dbReference type="Pfam" id="PF08206">
    <property type="entry name" value="OB_RNB"/>
    <property type="match status" value="1"/>
</dbReference>
<dbReference type="SMART" id="SM00357">
    <property type="entry name" value="CSP"/>
    <property type="match status" value="1"/>
</dbReference>
<dbReference type="Pfam" id="PF00575">
    <property type="entry name" value="S1"/>
    <property type="match status" value="1"/>
</dbReference>
<dbReference type="EC" id="3.1.13.1" evidence="8"/>
<reference evidence="12 13" key="1">
    <citation type="journal article" date="2015" name="Stand. Genomic Sci.">
        <title>Complete genome sequence and description of Salinispira pacifica gen. nov., sp. nov., a novel spirochaete isolated form a hypersaline microbial mat.</title>
        <authorList>
            <person name="Ben Hania W."/>
            <person name="Joseph M."/>
            <person name="Schumann P."/>
            <person name="Bunk B."/>
            <person name="Fiebig A."/>
            <person name="Sproer C."/>
            <person name="Klenk H.P."/>
            <person name="Fardeau M.L."/>
            <person name="Spring S."/>
        </authorList>
    </citation>
    <scope>NUCLEOTIDE SEQUENCE [LARGE SCALE GENOMIC DNA]</scope>
    <source>
        <strain evidence="12 13">L21-RPul-D2</strain>
    </source>
</reference>
<dbReference type="Proteomes" id="UP000018680">
    <property type="component" value="Chromosome"/>
</dbReference>
<dbReference type="SUPFAM" id="SSF50249">
    <property type="entry name" value="Nucleic acid-binding proteins"/>
    <property type="match status" value="4"/>
</dbReference>
<keyword evidence="5 8" id="KW-0378">Hydrolase</keyword>
<keyword evidence="13" id="KW-1185">Reference proteome</keyword>
<dbReference type="eggNOG" id="COG0557">
    <property type="taxonomic scope" value="Bacteria"/>
</dbReference>
<evidence type="ECO:0000256" key="6">
    <source>
        <dbReference type="ARBA" id="ARBA00022839"/>
    </source>
</evidence>
<feature type="compositionally biased region" description="Low complexity" evidence="10">
    <location>
        <begin position="43"/>
        <end position="76"/>
    </location>
</feature>
<sequence>MTNKPKKNTSEQKTGKTPANTQRSKSEQKKTAKDARPEKSRGNRSSAGRSSSGKNSPSRGSSSRSSSGKPTPAPSGSGSGPRGSNAEGIISLHNRGFGFLIVPEGQDIFIPLDNVGKAMDGDTVRVRIESRPRGKNPIGRVESILKEGRREFVGLYTRKDGKPRVIPEDDSLTRPIEVKNPGQARSGQVVVVSRDGTIGEVIGYPDAPGVDVQMVLRSRDLPYEYPAELNRIAQNIPQPNMRKLKKNRLDFRKQLTFTIDPESAKDFDDAISLKQLPGGMFELAVHIADVSHFVAPGSKIDEEAAKRSTSIYLLNHVATMLPERLANDLCSLKPGVDRPAFSVIMTVSSRGEVLSYRIQESIIKSDRRFTYEQVEEILNGGYDPLGKTIHLLQAVSLLLRRQREETGSIDFNASVPVISLNEDGTPESIEPSRRLDAHRLVEECMLTANRTVARHIEKIGSLPFVYRIHQRPEAEDARTFLNLLKAQGINYRIPEDELESEDYRKLLSIIENLEFKDLIEKVALRSMTKAVYSVENQGHFGLAFDAYTHFTSPIRRYPDLLVHRLLKEYGRTGISLSEAEAKKRKNELQRLCNHASEAESTATDVEREYIRIKSMQFLKDHLGEDHEGIITGVTSFGLFVQLKDFMIDGLVHISDMKDDHYIFDGENYQLKGEKRKAVLRLGDPVKVRINRVSVEEQKADFRLIEHPA</sequence>
<evidence type="ECO:0000256" key="5">
    <source>
        <dbReference type="ARBA" id="ARBA00022801"/>
    </source>
</evidence>
<dbReference type="PATRIC" id="fig|1307761.3.peg.483"/>
<dbReference type="Gene3D" id="2.40.50.140">
    <property type="entry name" value="Nucleic acid-binding proteins"/>
    <property type="match status" value="2"/>
</dbReference>
<dbReference type="SMART" id="SM00316">
    <property type="entry name" value="S1"/>
    <property type="match status" value="1"/>
</dbReference>
<accession>V5WE48</accession>
<keyword evidence="9" id="KW-0175">Coiled coil</keyword>
<dbReference type="InterPro" id="IPR050180">
    <property type="entry name" value="RNR_Ribonuclease"/>
</dbReference>
<comment type="subcellular location">
    <subcellularLocation>
        <location evidence="2 8">Cytoplasm</location>
    </subcellularLocation>
</comment>
<dbReference type="InterPro" id="IPR012340">
    <property type="entry name" value="NA-bd_OB-fold"/>
</dbReference>
<feature type="region of interest" description="Disordered" evidence="10">
    <location>
        <begin position="1"/>
        <end position="87"/>
    </location>
</feature>
<evidence type="ECO:0000256" key="2">
    <source>
        <dbReference type="ARBA" id="ARBA00004496"/>
    </source>
</evidence>
<dbReference type="Pfam" id="PF17876">
    <property type="entry name" value="CSD2"/>
    <property type="match status" value="1"/>
</dbReference>
<dbReference type="OrthoDB" id="9764149at2"/>
<dbReference type="InterPro" id="IPR011129">
    <property type="entry name" value="CSD"/>
</dbReference>
<dbReference type="InterPro" id="IPR022966">
    <property type="entry name" value="RNase_II/R_CS"/>
</dbReference>
<dbReference type="HOGENOM" id="CLU_002333_7_3_12"/>
<organism evidence="12 13">
    <name type="scientific">Salinispira pacifica</name>
    <dbReference type="NCBI Taxonomy" id="1307761"/>
    <lineage>
        <taxon>Bacteria</taxon>
        <taxon>Pseudomonadati</taxon>
        <taxon>Spirochaetota</taxon>
        <taxon>Spirochaetia</taxon>
        <taxon>Spirochaetales</taxon>
        <taxon>Spirochaetaceae</taxon>
        <taxon>Salinispira</taxon>
    </lineage>
</organism>
<evidence type="ECO:0000313" key="12">
    <source>
        <dbReference type="EMBL" id="AHC13915.1"/>
    </source>
</evidence>
<dbReference type="NCBIfam" id="TIGR00358">
    <property type="entry name" value="3_prime_RNase"/>
    <property type="match status" value="1"/>
</dbReference>
<dbReference type="PANTHER" id="PTHR23355">
    <property type="entry name" value="RIBONUCLEASE"/>
    <property type="match status" value="1"/>
</dbReference>
<dbReference type="InterPro" id="IPR040476">
    <property type="entry name" value="CSD2"/>
</dbReference>
<dbReference type="InterPro" id="IPR013223">
    <property type="entry name" value="RNase_B_OB_dom"/>
</dbReference>
<evidence type="ECO:0000259" key="11">
    <source>
        <dbReference type="PROSITE" id="PS50126"/>
    </source>
</evidence>
<dbReference type="PROSITE" id="PS01175">
    <property type="entry name" value="RIBONUCLEASE_II"/>
    <property type="match status" value="1"/>
</dbReference>
<name>V5WE48_9SPIO</name>
<evidence type="ECO:0000256" key="7">
    <source>
        <dbReference type="ARBA" id="ARBA00022884"/>
    </source>
</evidence>
<proteinExistence type="inferred from homology"/>
<evidence type="ECO:0000256" key="10">
    <source>
        <dbReference type="SAM" id="MobiDB-lite"/>
    </source>
</evidence>
<dbReference type="RefSeq" id="WP_024266847.1">
    <property type="nucleotide sequence ID" value="NC_023035.1"/>
</dbReference>
<evidence type="ECO:0000256" key="3">
    <source>
        <dbReference type="ARBA" id="ARBA00022490"/>
    </source>
</evidence>
<dbReference type="InterPro" id="IPR001900">
    <property type="entry name" value="RNase_II/R"/>
</dbReference>
<comment type="function">
    <text evidence="8">3'-5' exoribonuclease that releases 5'-nucleoside monophosphates and is involved in maturation of structured RNAs.</text>
</comment>
<dbReference type="KEGG" id="slr:L21SP2_0483"/>
<comment type="catalytic activity">
    <reaction evidence="1 8">
        <text>Exonucleolytic cleavage in the 3'- to 5'-direction to yield nucleoside 5'-phosphates.</text>
        <dbReference type="EC" id="3.1.13.1"/>
    </reaction>
</comment>
<dbReference type="CDD" id="cd04471">
    <property type="entry name" value="S1_RNase_R"/>
    <property type="match status" value="1"/>
</dbReference>
<dbReference type="GO" id="GO:0008859">
    <property type="term" value="F:exoribonuclease II activity"/>
    <property type="evidence" value="ECO:0007669"/>
    <property type="project" value="UniProtKB-UniRule"/>
</dbReference>
<evidence type="ECO:0000256" key="8">
    <source>
        <dbReference type="HAMAP-Rule" id="MF_01895"/>
    </source>
</evidence>
<dbReference type="InterPro" id="IPR003029">
    <property type="entry name" value="S1_domain"/>
</dbReference>
<dbReference type="GO" id="GO:0005829">
    <property type="term" value="C:cytosol"/>
    <property type="evidence" value="ECO:0007669"/>
    <property type="project" value="TreeGrafter"/>
</dbReference>
<feature type="coiled-coil region" evidence="9">
    <location>
        <begin position="578"/>
        <end position="608"/>
    </location>
</feature>
<dbReference type="STRING" id="1307761.L21SP2_0483"/>
<evidence type="ECO:0000256" key="9">
    <source>
        <dbReference type="SAM" id="Coils"/>
    </source>
</evidence>
<dbReference type="Pfam" id="PF00773">
    <property type="entry name" value="RNB"/>
    <property type="match status" value="1"/>
</dbReference>
<protein>
    <recommendedName>
        <fullName evidence="8">Ribonuclease R</fullName>
        <shortName evidence="8">RNase R</shortName>
        <ecNumber evidence="8">3.1.13.1</ecNumber>
    </recommendedName>
</protein>
<dbReference type="HAMAP" id="MF_01895">
    <property type="entry name" value="RNase_R"/>
    <property type="match status" value="1"/>
</dbReference>
<gene>
    <name evidence="8" type="primary">rnr</name>
    <name evidence="12" type="ORF">L21SP2_0483</name>
</gene>
<keyword evidence="4 8" id="KW-0540">Nuclease</keyword>
<dbReference type="GO" id="GO:0006402">
    <property type="term" value="P:mRNA catabolic process"/>
    <property type="evidence" value="ECO:0007669"/>
    <property type="project" value="TreeGrafter"/>
</dbReference>
<keyword evidence="6 8" id="KW-0269">Exonuclease</keyword>
<dbReference type="InterPro" id="IPR004476">
    <property type="entry name" value="RNase_II/RNase_R"/>
</dbReference>
<evidence type="ECO:0000256" key="1">
    <source>
        <dbReference type="ARBA" id="ARBA00001849"/>
    </source>
</evidence>
<dbReference type="InterPro" id="IPR011805">
    <property type="entry name" value="RNase_R"/>
</dbReference>
<comment type="similarity">
    <text evidence="8">Belongs to the RNR ribonuclease family. RNase R subfamily.</text>
</comment>